<keyword evidence="1" id="KW-0808">Transferase</keyword>
<gene>
    <name evidence="1" type="ORF">GCU56_15495</name>
</gene>
<dbReference type="Gene3D" id="3.40.50.150">
    <property type="entry name" value="Vaccinia Virus protein VP39"/>
    <property type="match status" value="1"/>
</dbReference>
<dbReference type="GO" id="GO:0032259">
    <property type="term" value="P:methylation"/>
    <property type="evidence" value="ECO:0007669"/>
    <property type="project" value="UniProtKB-KW"/>
</dbReference>
<sequence length="213" mass="22719">MGGCCDPRGCDGVFDDRFARRMAARYRRRGLDATARRLVEVLAEPGLAGATVLEIGGGVGEIGLELLHRGAASVTALELSPAYEAAAAELLDEAGLTGRVHRRLVDLAAEPAAVEPADVVVLHRVVCCYPDVAALLGSAADRTRRRLAFSFPRRDLVSRSFVATQNALLALSGRQFRTFAHPRAGMFAVLAERGLRPALAHRGPVWQVAAAGR</sequence>
<keyword evidence="1" id="KW-0489">Methyltransferase</keyword>
<dbReference type="GO" id="GO:0008168">
    <property type="term" value="F:methyltransferase activity"/>
    <property type="evidence" value="ECO:0007669"/>
    <property type="project" value="UniProtKB-KW"/>
</dbReference>
<proteinExistence type="predicted"/>
<dbReference type="Pfam" id="PF13489">
    <property type="entry name" value="Methyltransf_23"/>
    <property type="match status" value="1"/>
</dbReference>
<dbReference type="AlphaFoldDB" id="A0A7K3W306"/>
<accession>A0A7K3W306</accession>
<dbReference type="Proteomes" id="UP000470246">
    <property type="component" value="Unassembled WGS sequence"/>
</dbReference>
<keyword evidence="2" id="KW-1185">Reference proteome</keyword>
<dbReference type="SUPFAM" id="SSF53335">
    <property type="entry name" value="S-adenosyl-L-methionine-dependent methyltransferases"/>
    <property type="match status" value="1"/>
</dbReference>
<name>A0A7K3W306_9ACTN</name>
<organism evidence="1 2">
    <name type="scientific">Geodermatophilus sabuli</name>
    <dbReference type="NCBI Taxonomy" id="1564158"/>
    <lineage>
        <taxon>Bacteria</taxon>
        <taxon>Bacillati</taxon>
        <taxon>Actinomycetota</taxon>
        <taxon>Actinomycetes</taxon>
        <taxon>Geodermatophilales</taxon>
        <taxon>Geodermatophilaceae</taxon>
        <taxon>Geodermatophilus</taxon>
    </lineage>
</organism>
<dbReference type="InterPro" id="IPR029063">
    <property type="entry name" value="SAM-dependent_MTases_sf"/>
</dbReference>
<comment type="caution">
    <text evidence="1">The sequence shown here is derived from an EMBL/GenBank/DDBJ whole genome shotgun (WGS) entry which is preliminary data.</text>
</comment>
<reference evidence="1 2" key="1">
    <citation type="submission" date="2020-02" db="EMBL/GenBank/DDBJ databases">
        <title>Geodermatophilus sabuli CPCC 205279 I12A-02694.</title>
        <authorList>
            <person name="Jiang Z."/>
        </authorList>
    </citation>
    <scope>NUCLEOTIDE SEQUENCE [LARGE SCALE GENOMIC DNA]</scope>
    <source>
        <strain evidence="1 2">I12A-02694</strain>
    </source>
</reference>
<protein>
    <submittedName>
        <fullName evidence="1">Methyltransferase domain-containing protein</fullName>
    </submittedName>
</protein>
<evidence type="ECO:0000313" key="2">
    <source>
        <dbReference type="Proteomes" id="UP000470246"/>
    </source>
</evidence>
<evidence type="ECO:0000313" key="1">
    <source>
        <dbReference type="EMBL" id="NEK59269.1"/>
    </source>
</evidence>
<dbReference type="EMBL" id="JAAGWF010000017">
    <property type="protein sequence ID" value="NEK59269.1"/>
    <property type="molecule type" value="Genomic_DNA"/>
</dbReference>